<feature type="transmembrane region" description="Helical" evidence="1">
    <location>
        <begin position="81"/>
        <end position="106"/>
    </location>
</feature>
<dbReference type="EMBL" id="RKQZ01000001">
    <property type="protein sequence ID" value="RPF22019.1"/>
    <property type="molecule type" value="Genomic_DNA"/>
</dbReference>
<comment type="caution">
    <text evidence="2">The sequence shown here is derived from an EMBL/GenBank/DDBJ whole genome shotgun (WGS) entry which is preliminary data.</text>
</comment>
<gene>
    <name evidence="2" type="ORF">EDD34_2662</name>
</gene>
<proteinExistence type="predicted"/>
<evidence type="ECO:0000313" key="2">
    <source>
        <dbReference type="EMBL" id="RPF22019.1"/>
    </source>
</evidence>
<keyword evidence="3" id="KW-1185">Reference proteome</keyword>
<evidence type="ECO:0000256" key="1">
    <source>
        <dbReference type="SAM" id="Phobius"/>
    </source>
</evidence>
<name>A0A3N4YLP1_9MICO</name>
<protein>
    <submittedName>
        <fullName evidence="2">Uncharacterized protein</fullName>
    </submittedName>
</protein>
<feature type="transmembrane region" description="Helical" evidence="1">
    <location>
        <begin position="24"/>
        <end position="45"/>
    </location>
</feature>
<dbReference type="AlphaFoldDB" id="A0A3N4YLP1"/>
<feature type="transmembrane region" description="Helical" evidence="1">
    <location>
        <begin position="57"/>
        <end position="75"/>
    </location>
</feature>
<organism evidence="2 3">
    <name type="scientific">Myceligenerans xiligouense</name>
    <dbReference type="NCBI Taxonomy" id="253184"/>
    <lineage>
        <taxon>Bacteria</taxon>
        <taxon>Bacillati</taxon>
        <taxon>Actinomycetota</taxon>
        <taxon>Actinomycetes</taxon>
        <taxon>Micrococcales</taxon>
        <taxon>Promicromonosporaceae</taxon>
        <taxon>Myceligenerans</taxon>
    </lineage>
</organism>
<accession>A0A3N4YLP1</accession>
<keyword evidence="1" id="KW-0472">Membrane</keyword>
<keyword evidence="1" id="KW-0812">Transmembrane</keyword>
<keyword evidence="1" id="KW-1133">Transmembrane helix</keyword>
<evidence type="ECO:0000313" key="3">
    <source>
        <dbReference type="Proteomes" id="UP000280501"/>
    </source>
</evidence>
<dbReference type="Proteomes" id="UP000280501">
    <property type="component" value="Unassembled WGS sequence"/>
</dbReference>
<reference evidence="2 3" key="1">
    <citation type="submission" date="2018-11" db="EMBL/GenBank/DDBJ databases">
        <title>Sequencing the genomes of 1000 actinobacteria strains.</title>
        <authorList>
            <person name="Klenk H.-P."/>
        </authorList>
    </citation>
    <scope>NUCLEOTIDE SEQUENCE [LARGE SCALE GENOMIC DNA]</scope>
    <source>
        <strain evidence="2 3">DSM 15700</strain>
    </source>
</reference>
<sequence length="142" mass="15068">MSIMDPLPHDTPPKAQAGTPTAAVWRWFGATGVFVSALVHLVLWFQGYRDIDVIGPMFLLNAGGGVVLTVAIIVWRHWLPLLGGIGFGVLTLTAYLLSATVGFFGVLSPFEFAGTPEVIAAMADVTAAVGSGAALWRERRTS</sequence>